<gene>
    <name evidence="1" type="ORF">BJ508DRAFT_138762</name>
</gene>
<sequence length="210" mass="23826">MPLFPAVFKNLGTILTEPLKPSSGECDRKSTVTDHQHSGKVLPQNFGEKIDNPNLGGSFSRCMDMVGRWCFICAETELKRSFKEADASTNCECPDSVWRSEEKFHRRRLCGEIEADGCAKYFGVEDGLFPSSKDLFSFMDFQRRSRVDRLHRLRKEYGLDKLKTYRYSESELIDLGSESLETTYQKGFGPMLRKPTCTISGNVSTEESSG</sequence>
<dbReference type="Proteomes" id="UP000275078">
    <property type="component" value="Unassembled WGS sequence"/>
</dbReference>
<accession>A0A3N4I0K0</accession>
<evidence type="ECO:0000313" key="1">
    <source>
        <dbReference type="EMBL" id="RPA79642.1"/>
    </source>
</evidence>
<dbReference type="AlphaFoldDB" id="A0A3N4I0K0"/>
<evidence type="ECO:0000313" key="2">
    <source>
        <dbReference type="Proteomes" id="UP000275078"/>
    </source>
</evidence>
<dbReference type="EMBL" id="ML119696">
    <property type="protein sequence ID" value="RPA79642.1"/>
    <property type="molecule type" value="Genomic_DNA"/>
</dbReference>
<reference evidence="1 2" key="1">
    <citation type="journal article" date="2018" name="Nat. Ecol. Evol.">
        <title>Pezizomycetes genomes reveal the molecular basis of ectomycorrhizal truffle lifestyle.</title>
        <authorList>
            <person name="Murat C."/>
            <person name="Payen T."/>
            <person name="Noel B."/>
            <person name="Kuo A."/>
            <person name="Morin E."/>
            <person name="Chen J."/>
            <person name="Kohler A."/>
            <person name="Krizsan K."/>
            <person name="Balestrini R."/>
            <person name="Da Silva C."/>
            <person name="Montanini B."/>
            <person name="Hainaut M."/>
            <person name="Levati E."/>
            <person name="Barry K.W."/>
            <person name="Belfiori B."/>
            <person name="Cichocki N."/>
            <person name="Clum A."/>
            <person name="Dockter R.B."/>
            <person name="Fauchery L."/>
            <person name="Guy J."/>
            <person name="Iotti M."/>
            <person name="Le Tacon F."/>
            <person name="Lindquist E.A."/>
            <person name="Lipzen A."/>
            <person name="Malagnac F."/>
            <person name="Mello A."/>
            <person name="Molinier V."/>
            <person name="Miyauchi S."/>
            <person name="Poulain J."/>
            <person name="Riccioni C."/>
            <person name="Rubini A."/>
            <person name="Sitrit Y."/>
            <person name="Splivallo R."/>
            <person name="Traeger S."/>
            <person name="Wang M."/>
            <person name="Zifcakova L."/>
            <person name="Wipf D."/>
            <person name="Zambonelli A."/>
            <person name="Paolocci F."/>
            <person name="Nowrousian M."/>
            <person name="Ottonello S."/>
            <person name="Baldrian P."/>
            <person name="Spatafora J.W."/>
            <person name="Henrissat B."/>
            <person name="Nagy L.G."/>
            <person name="Aury J.M."/>
            <person name="Wincker P."/>
            <person name="Grigoriev I.V."/>
            <person name="Bonfante P."/>
            <person name="Martin F.M."/>
        </authorList>
    </citation>
    <scope>NUCLEOTIDE SEQUENCE [LARGE SCALE GENOMIC DNA]</scope>
    <source>
        <strain evidence="1 2">RN42</strain>
    </source>
</reference>
<organism evidence="1 2">
    <name type="scientific">Ascobolus immersus RN42</name>
    <dbReference type="NCBI Taxonomy" id="1160509"/>
    <lineage>
        <taxon>Eukaryota</taxon>
        <taxon>Fungi</taxon>
        <taxon>Dikarya</taxon>
        <taxon>Ascomycota</taxon>
        <taxon>Pezizomycotina</taxon>
        <taxon>Pezizomycetes</taxon>
        <taxon>Pezizales</taxon>
        <taxon>Ascobolaceae</taxon>
        <taxon>Ascobolus</taxon>
    </lineage>
</organism>
<name>A0A3N4I0K0_ASCIM</name>
<protein>
    <submittedName>
        <fullName evidence="1">Uncharacterized protein</fullName>
    </submittedName>
</protein>
<proteinExistence type="predicted"/>
<keyword evidence="2" id="KW-1185">Reference proteome</keyword>